<evidence type="ECO:0000313" key="13">
    <source>
        <dbReference type="Proteomes" id="UP001296993"/>
    </source>
</evidence>
<keyword evidence="5" id="KW-0819">tRNA processing</keyword>
<dbReference type="SUPFAM" id="SSF52540">
    <property type="entry name" value="P-loop containing nucleoside triphosphate hydrolases"/>
    <property type="match status" value="1"/>
</dbReference>
<dbReference type="InterPro" id="IPR027417">
    <property type="entry name" value="P-loop_NTPase"/>
</dbReference>
<protein>
    <recommendedName>
        <fullName evidence="3">tRNA threonylcarbamoyladenosine biosynthesis protein TsaE</fullName>
    </recommendedName>
    <alternativeName>
        <fullName evidence="11">t(6)A37 threonylcarbamoyladenosine biosynthesis protein TsaE</fullName>
    </alternativeName>
</protein>
<evidence type="ECO:0000256" key="6">
    <source>
        <dbReference type="ARBA" id="ARBA00022723"/>
    </source>
</evidence>
<sequence length="193" mass="20567">MNRVSDPVSGGAALKAQIAVGDVAETQRFAQRLGGLLEAGDLLVLTGELGAGKTTFTQGLGLGMGVREGIISPTFVLSRIHPSLAHGPDLVHVDAYRLESAGEVDDLDLESSMGCSVTVVEWGQGKVEQLSDSRLEITLLRAGSADTGGELVFDFHEGEDEEPRTIILGAYGPRWEHHEALAELLNDFDSSRK</sequence>
<keyword evidence="7" id="KW-0547">Nucleotide-binding</keyword>
<evidence type="ECO:0000256" key="11">
    <source>
        <dbReference type="ARBA" id="ARBA00032441"/>
    </source>
</evidence>
<dbReference type="Proteomes" id="UP001296993">
    <property type="component" value="Unassembled WGS sequence"/>
</dbReference>
<reference evidence="12 13" key="1">
    <citation type="submission" date="2021-03" db="EMBL/GenBank/DDBJ databases">
        <title>Sequencing the genomes of 1000 actinobacteria strains.</title>
        <authorList>
            <person name="Klenk H.-P."/>
        </authorList>
    </citation>
    <scope>NUCLEOTIDE SEQUENCE [LARGE SCALE GENOMIC DNA]</scope>
    <source>
        <strain evidence="12 13">DSM 15797</strain>
    </source>
</reference>
<keyword evidence="6" id="KW-0479">Metal-binding</keyword>
<keyword evidence="4" id="KW-0963">Cytoplasm</keyword>
<evidence type="ECO:0000256" key="7">
    <source>
        <dbReference type="ARBA" id="ARBA00022741"/>
    </source>
</evidence>
<comment type="caution">
    <text evidence="12">The sequence shown here is derived from an EMBL/GenBank/DDBJ whole genome shotgun (WGS) entry which is preliminary data.</text>
</comment>
<dbReference type="PANTHER" id="PTHR33540:SF2">
    <property type="entry name" value="TRNA THREONYLCARBAMOYLADENOSINE BIOSYNTHESIS PROTEIN TSAE"/>
    <property type="match status" value="1"/>
</dbReference>
<evidence type="ECO:0000256" key="9">
    <source>
        <dbReference type="ARBA" id="ARBA00022842"/>
    </source>
</evidence>
<name>A0ABS4XEJ1_9MICC</name>
<dbReference type="RefSeq" id="WP_209998365.1">
    <property type="nucleotide sequence ID" value="NZ_BAAAJY010000010.1"/>
</dbReference>
<evidence type="ECO:0000256" key="4">
    <source>
        <dbReference type="ARBA" id="ARBA00022490"/>
    </source>
</evidence>
<evidence type="ECO:0000256" key="5">
    <source>
        <dbReference type="ARBA" id="ARBA00022694"/>
    </source>
</evidence>
<keyword evidence="8" id="KW-0067">ATP-binding</keyword>
<dbReference type="InterPro" id="IPR003442">
    <property type="entry name" value="T6A_TsaE"/>
</dbReference>
<dbReference type="NCBIfam" id="TIGR00150">
    <property type="entry name" value="T6A_YjeE"/>
    <property type="match status" value="1"/>
</dbReference>
<evidence type="ECO:0000256" key="10">
    <source>
        <dbReference type="ARBA" id="ARBA00024908"/>
    </source>
</evidence>
<dbReference type="Pfam" id="PF02367">
    <property type="entry name" value="TsaE"/>
    <property type="match status" value="1"/>
</dbReference>
<organism evidence="12 13">
    <name type="scientific">Paeniglutamicibacter kerguelensis</name>
    <dbReference type="NCBI Taxonomy" id="254788"/>
    <lineage>
        <taxon>Bacteria</taxon>
        <taxon>Bacillati</taxon>
        <taxon>Actinomycetota</taxon>
        <taxon>Actinomycetes</taxon>
        <taxon>Micrococcales</taxon>
        <taxon>Micrococcaceae</taxon>
        <taxon>Paeniglutamicibacter</taxon>
    </lineage>
</organism>
<accession>A0ABS4XEJ1</accession>
<evidence type="ECO:0000256" key="8">
    <source>
        <dbReference type="ARBA" id="ARBA00022840"/>
    </source>
</evidence>
<dbReference type="Gene3D" id="3.40.50.300">
    <property type="entry name" value="P-loop containing nucleotide triphosphate hydrolases"/>
    <property type="match status" value="1"/>
</dbReference>
<comment type="subcellular location">
    <subcellularLocation>
        <location evidence="1">Cytoplasm</location>
    </subcellularLocation>
</comment>
<evidence type="ECO:0000313" key="12">
    <source>
        <dbReference type="EMBL" id="MBP2386875.1"/>
    </source>
</evidence>
<dbReference type="PANTHER" id="PTHR33540">
    <property type="entry name" value="TRNA THREONYLCARBAMOYLADENOSINE BIOSYNTHESIS PROTEIN TSAE"/>
    <property type="match status" value="1"/>
</dbReference>
<dbReference type="EMBL" id="JAGIOF010000001">
    <property type="protein sequence ID" value="MBP2386875.1"/>
    <property type="molecule type" value="Genomic_DNA"/>
</dbReference>
<proteinExistence type="inferred from homology"/>
<evidence type="ECO:0000256" key="3">
    <source>
        <dbReference type="ARBA" id="ARBA00019010"/>
    </source>
</evidence>
<evidence type="ECO:0000256" key="1">
    <source>
        <dbReference type="ARBA" id="ARBA00004496"/>
    </source>
</evidence>
<evidence type="ECO:0000256" key="2">
    <source>
        <dbReference type="ARBA" id="ARBA00007599"/>
    </source>
</evidence>
<comment type="function">
    <text evidence="10">Required for the formation of a threonylcarbamoyl group on adenosine at position 37 (t(6)A37) in tRNAs that read codons beginning with adenine. Is involved in the transfer of the threonylcarbamoyl moiety of threonylcarbamoyl-AMP (TC-AMP) to the N6 group of A37, together with TsaD and TsaB. TsaE seems to play an indirect role in the t(6)A biosynthesis pathway, possibly in regulating the core enzymatic function of TsaD.</text>
</comment>
<comment type="similarity">
    <text evidence="2">Belongs to the TsaE family.</text>
</comment>
<keyword evidence="13" id="KW-1185">Reference proteome</keyword>
<keyword evidence="9" id="KW-0460">Magnesium</keyword>
<gene>
    <name evidence="12" type="ORF">JOF47_002386</name>
</gene>